<dbReference type="RefSeq" id="WP_170204838.1">
    <property type="nucleotide sequence ID" value="NZ_CP051685.1"/>
</dbReference>
<accession>A0A7Z2ZUJ5</accession>
<evidence type="ECO:0000259" key="8">
    <source>
        <dbReference type="Pfam" id="PF00905"/>
    </source>
</evidence>
<dbReference type="GO" id="GO:0008658">
    <property type="term" value="F:penicillin binding"/>
    <property type="evidence" value="ECO:0007669"/>
    <property type="project" value="InterPro"/>
</dbReference>
<dbReference type="EC" id="3.5.2.6" evidence="2 7"/>
<dbReference type="InterPro" id="IPR001460">
    <property type="entry name" value="PCN-bd_Tpept"/>
</dbReference>
<keyword evidence="10" id="KW-1185">Reference proteome</keyword>
<evidence type="ECO:0000256" key="7">
    <source>
        <dbReference type="RuleBase" id="RU361140"/>
    </source>
</evidence>
<dbReference type="Proteomes" id="UP000502415">
    <property type="component" value="Chromosome"/>
</dbReference>
<keyword evidence="3" id="KW-0732">Signal</keyword>
<evidence type="ECO:0000256" key="4">
    <source>
        <dbReference type="ARBA" id="ARBA00022801"/>
    </source>
</evidence>
<dbReference type="EMBL" id="CP051685">
    <property type="protein sequence ID" value="QJE02756.1"/>
    <property type="molecule type" value="Genomic_DNA"/>
</dbReference>
<feature type="modified residue" description="N6-carboxylysine" evidence="6">
    <location>
        <position position="69"/>
    </location>
</feature>
<dbReference type="AlphaFoldDB" id="A0A7Z2ZUJ5"/>
<dbReference type="GO" id="GO:0017001">
    <property type="term" value="P:antibiotic catabolic process"/>
    <property type="evidence" value="ECO:0007669"/>
    <property type="project" value="InterPro"/>
</dbReference>
<feature type="domain" description="Penicillin-binding protein transpeptidase" evidence="8">
    <location>
        <begin position="56"/>
        <end position="245"/>
    </location>
</feature>
<protein>
    <recommendedName>
        <fullName evidence="2 7">Beta-lactamase</fullName>
        <ecNumber evidence="2 7">3.5.2.6</ecNumber>
    </recommendedName>
</protein>
<evidence type="ECO:0000256" key="6">
    <source>
        <dbReference type="PIRSR" id="PIRSR602137-50"/>
    </source>
</evidence>
<dbReference type="GO" id="GO:0046677">
    <property type="term" value="P:response to antibiotic"/>
    <property type="evidence" value="ECO:0007669"/>
    <property type="project" value="UniProtKB-UniRule"/>
</dbReference>
<evidence type="ECO:0000313" key="10">
    <source>
        <dbReference type="Proteomes" id="UP000502415"/>
    </source>
</evidence>
<dbReference type="KEGG" id="mfy:HH212_24390"/>
<evidence type="ECO:0000256" key="3">
    <source>
        <dbReference type="ARBA" id="ARBA00022729"/>
    </source>
</evidence>
<dbReference type="Gene3D" id="3.40.710.10">
    <property type="entry name" value="DD-peptidase/beta-lactamase superfamily"/>
    <property type="match status" value="1"/>
</dbReference>
<dbReference type="InterPro" id="IPR002137">
    <property type="entry name" value="Beta-lactam_class-D_AS"/>
</dbReference>
<dbReference type="GO" id="GO:0008800">
    <property type="term" value="F:beta-lactamase activity"/>
    <property type="evidence" value="ECO:0007669"/>
    <property type="project" value="UniProtKB-UniRule"/>
</dbReference>
<keyword evidence="5 7" id="KW-0046">Antibiotic resistance</keyword>
<dbReference type="PROSITE" id="PS00337">
    <property type="entry name" value="BETA_LACTAMASE_D"/>
    <property type="match status" value="1"/>
</dbReference>
<dbReference type="InterPro" id="IPR012338">
    <property type="entry name" value="Beta-lactam/transpept-like"/>
</dbReference>
<evidence type="ECO:0000256" key="5">
    <source>
        <dbReference type="ARBA" id="ARBA00023251"/>
    </source>
</evidence>
<dbReference type="NCBIfam" id="NF012161">
    <property type="entry name" value="bla_class_D_main"/>
    <property type="match status" value="1"/>
</dbReference>
<organism evidence="9 10">
    <name type="scientific">Massilia forsythiae</name>
    <dbReference type="NCBI Taxonomy" id="2728020"/>
    <lineage>
        <taxon>Bacteria</taxon>
        <taxon>Pseudomonadati</taxon>
        <taxon>Pseudomonadota</taxon>
        <taxon>Betaproteobacteria</taxon>
        <taxon>Burkholderiales</taxon>
        <taxon>Oxalobacteraceae</taxon>
        <taxon>Telluria group</taxon>
        <taxon>Massilia</taxon>
    </lineage>
</organism>
<keyword evidence="4 7" id="KW-0378">Hydrolase</keyword>
<evidence type="ECO:0000313" key="9">
    <source>
        <dbReference type="EMBL" id="QJE02756.1"/>
    </source>
</evidence>
<sequence>MKRWLAGALLCACALAHGAEWKEDARLERLFGDQHVHATFIVHDLAADTYTVHDRRRAETRYIPASTFKIANSLIGLATGAVASVDEVLPYGGKPTRRPEWAHDMSLRDAIRVSNVPVYQGLARRIGLARMREGLRRLDYGNMDPGTVVDTFWLEGPLTISALEQTRFLDKLVQDRLPLPQPAMAAVRAILRQEGGAELYAKTGWGVRPDADADIGWWVGWVVKDGKAHTFALNLDIPDDATGAKRVLLGRAALQALGLLSP</sequence>
<name>A0A7Z2ZUJ5_9BURK</name>
<feature type="active site" description="Acyl-ester intermediate" evidence="6">
    <location>
        <position position="66"/>
    </location>
</feature>
<comment type="catalytic activity">
    <reaction evidence="7">
        <text>a beta-lactam + H2O = a substituted beta-amino acid</text>
        <dbReference type="Rhea" id="RHEA:20401"/>
        <dbReference type="ChEBI" id="CHEBI:15377"/>
        <dbReference type="ChEBI" id="CHEBI:35627"/>
        <dbReference type="ChEBI" id="CHEBI:140347"/>
        <dbReference type="EC" id="3.5.2.6"/>
    </reaction>
</comment>
<dbReference type="SUPFAM" id="SSF56601">
    <property type="entry name" value="beta-lactamase/transpeptidase-like"/>
    <property type="match status" value="1"/>
</dbReference>
<dbReference type="Pfam" id="PF00905">
    <property type="entry name" value="Transpeptidase"/>
    <property type="match status" value="1"/>
</dbReference>
<proteinExistence type="inferred from homology"/>
<gene>
    <name evidence="9" type="primary">blaOXA</name>
    <name evidence="9" type="ORF">HH212_24390</name>
</gene>
<comment type="similarity">
    <text evidence="1 7">Belongs to the class-D beta-lactamase family.</text>
</comment>
<evidence type="ECO:0000256" key="1">
    <source>
        <dbReference type="ARBA" id="ARBA00007898"/>
    </source>
</evidence>
<evidence type="ECO:0000256" key="2">
    <source>
        <dbReference type="ARBA" id="ARBA00012865"/>
    </source>
</evidence>
<reference evidence="9 10" key="1">
    <citation type="submission" date="2020-04" db="EMBL/GenBank/DDBJ databases">
        <title>Genome sequencing of novel species.</title>
        <authorList>
            <person name="Heo J."/>
            <person name="Kim S.-J."/>
            <person name="Kim J.-S."/>
            <person name="Hong S.-B."/>
            <person name="Kwon S.-W."/>
        </authorList>
    </citation>
    <scope>NUCLEOTIDE SEQUENCE [LARGE SCALE GENOMIC DNA]</scope>
    <source>
        <strain evidence="9 10">GN2-R2</strain>
    </source>
</reference>